<keyword evidence="5" id="KW-1185">Reference proteome</keyword>
<keyword evidence="1" id="KW-0732">Signal</keyword>
<keyword evidence="2" id="KW-0090">Biological rhythms</keyword>
<comment type="similarity">
    <text evidence="3">Belongs to the TO family.</text>
</comment>
<dbReference type="SMART" id="SM00700">
    <property type="entry name" value="JHBP"/>
    <property type="match status" value="1"/>
</dbReference>
<sequence length="243" mass="27662">MYYTDLSFISKYAISVSASYIKICKKNDPDLAKCIINSVYSLKPKLVEGIPELDVPSIEPLPLERVELRNGQSTSKIDANITNIQVWGPSSFEILELKPNVAKNRFAFKISIPHLYFEGDYDIDINFLLLKYKGQGKISGNFTDYKSSVLMKGHLIKLDGQNHLEFDKFRINLVLGKNYFYLDNLFSQDVALHRATNDVVNENADLFANEVRPAIENALSDIFTKIANTITKRFTYDELFPAT</sequence>
<dbReference type="Gene3D" id="3.15.10.30">
    <property type="entry name" value="Haemolymph juvenile hormone binding protein"/>
    <property type="match status" value="1"/>
</dbReference>
<evidence type="ECO:0000256" key="3">
    <source>
        <dbReference type="ARBA" id="ARBA00060902"/>
    </source>
</evidence>
<evidence type="ECO:0008006" key="6">
    <source>
        <dbReference type="Google" id="ProtNLM"/>
    </source>
</evidence>
<dbReference type="Pfam" id="PF06585">
    <property type="entry name" value="JHBP"/>
    <property type="match status" value="1"/>
</dbReference>
<evidence type="ECO:0000256" key="1">
    <source>
        <dbReference type="ARBA" id="ARBA00022729"/>
    </source>
</evidence>
<dbReference type="EMBL" id="JAPWTK010000088">
    <property type="protein sequence ID" value="KAJ8951215.1"/>
    <property type="molecule type" value="Genomic_DNA"/>
</dbReference>
<proteinExistence type="inferred from homology"/>
<comment type="caution">
    <text evidence="4">The sequence shown here is derived from an EMBL/GenBank/DDBJ whole genome shotgun (WGS) entry which is preliminary data.</text>
</comment>
<dbReference type="InterPro" id="IPR010562">
    <property type="entry name" value="Haemolymph_juvenile_hormone-bd"/>
</dbReference>
<dbReference type="PANTHER" id="PTHR11008">
    <property type="entry name" value="PROTEIN TAKEOUT-LIKE PROTEIN"/>
    <property type="match status" value="1"/>
</dbReference>
<organism evidence="4 5">
    <name type="scientific">Aromia moschata</name>
    <dbReference type="NCBI Taxonomy" id="1265417"/>
    <lineage>
        <taxon>Eukaryota</taxon>
        <taxon>Metazoa</taxon>
        <taxon>Ecdysozoa</taxon>
        <taxon>Arthropoda</taxon>
        <taxon>Hexapoda</taxon>
        <taxon>Insecta</taxon>
        <taxon>Pterygota</taxon>
        <taxon>Neoptera</taxon>
        <taxon>Endopterygota</taxon>
        <taxon>Coleoptera</taxon>
        <taxon>Polyphaga</taxon>
        <taxon>Cucujiformia</taxon>
        <taxon>Chrysomeloidea</taxon>
        <taxon>Cerambycidae</taxon>
        <taxon>Cerambycinae</taxon>
        <taxon>Callichromatini</taxon>
        <taxon>Aromia</taxon>
    </lineage>
</organism>
<evidence type="ECO:0000313" key="5">
    <source>
        <dbReference type="Proteomes" id="UP001162162"/>
    </source>
</evidence>
<reference evidence="4" key="1">
    <citation type="journal article" date="2023" name="Insect Mol. Biol.">
        <title>Genome sequencing provides insights into the evolution of gene families encoding plant cell wall-degrading enzymes in longhorned beetles.</title>
        <authorList>
            <person name="Shin N.R."/>
            <person name="Okamura Y."/>
            <person name="Kirsch R."/>
            <person name="Pauchet Y."/>
        </authorList>
    </citation>
    <scope>NUCLEOTIDE SEQUENCE</scope>
    <source>
        <strain evidence="4">AMC_N1</strain>
    </source>
</reference>
<name>A0AAV8YKL1_9CUCU</name>
<dbReference type="InterPro" id="IPR038606">
    <property type="entry name" value="To_sf"/>
</dbReference>
<evidence type="ECO:0000256" key="2">
    <source>
        <dbReference type="ARBA" id="ARBA00023108"/>
    </source>
</evidence>
<gene>
    <name evidence="4" type="ORF">NQ318_010242</name>
</gene>
<dbReference type="GO" id="GO:0007623">
    <property type="term" value="P:circadian rhythm"/>
    <property type="evidence" value="ECO:0007669"/>
    <property type="project" value="UniProtKB-ARBA"/>
</dbReference>
<dbReference type="Proteomes" id="UP001162162">
    <property type="component" value="Unassembled WGS sequence"/>
</dbReference>
<protein>
    <recommendedName>
        <fullName evidence="6">Protein takeout</fullName>
    </recommendedName>
</protein>
<dbReference type="AlphaFoldDB" id="A0AAV8YKL1"/>
<evidence type="ECO:0000313" key="4">
    <source>
        <dbReference type="EMBL" id="KAJ8951215.1"/>
    </source>
</evidence>
<dbReference type="FunFam" id="3.15.10.30:FF:000001">
    <property type="entry name" value="Takeout-like protein 1"/>
    <property type="match status" value="1"/>
</dbReference>
<accession>A0AAV8YKL1</accession>
<dbReference type="GO" id="GO:0005615">
    <property type="term" value="C:extracellular space"/>
    <property type="evidence" value="ECO:0007669"/>
    <property type="project" value="TreeGrafter"/>
</dbReference>
<dbReference type="PANTHER" id="PTHR11008:SF39">
    <property type="entry name" value="CIRCADIAN CLOCK-CONTROLLED PROTEIN-LIKE PROTEIN"/>
    <property type="match status" value="1"/>
</dbReference>